<feature type="domain" description="Myo-inositol-1-phosphate synthase GAPDH-like" evidence="2">
    <location>
        <begin position="263"/>
        <end position="375"/>
    </location>
</feature>
<dbReference type="AlphaFoldDB" id="A0A2Z4FQH0"/>
<protein>
    <submittedName>
        <fullName evidence="3">Inositol-3-phosphate synthase</fullName>
    </submittedName>
</protein>
<dbReference type="Proteomes" id="UP000249799">
    <property type="component" value="Chromosome"/>
</dbReference>
<dbReference type="SUPFAM" id="SSF55347">
    <property type="entry name" value="Glyceraldehyde-3-phosphate dehydrogenase-like, C-terminal domain"/>
    <property type="match status" value="1"/>
</dbReference>
<accession>A0A2Z4FQH0</accession>
<dbReference type="PIRSF" id="PIRSF015578">
    <property type="entry name" value="Myoinos-ppht_syn"/>
    <property type="match status" value="1"/>
</dbReference>
<dbReference type="InterPro" id="IPR036291">
    <property type="entry name" value="NAD(P)-bd_dom_sf"/>
</dbReference>
<sequence length="465" mass="50579">MGINARLERSIVNRQADYSTNGKTGGKLAVLLPGLGAVGTTFIAGAIAARRGLGAPIGSLTQLGRMPVSADAPDAMPPRIKDVVGLAELDDLVFGGWDIFEDNCYEAACNAGVLTRDFLAPLQEELEAIRPMKAVFDPAFVRNITGPNVKKYKTKMDAAEALVADIERFMAQNGCARAVGVWCGSTEVFVDVEPVHASLKAFEAGLRGNDDAISPTMIYAYAHIKAGVPFINSAPNRALNTPALVEMAEQYGVPFAGHDLKTGQTLMKTILAPGIASRQLGVSGWYSTNILGNRDGLVLDDPGSFKTKEESKLSVLDSIFRPDQNPQLYGDMHHKVRIDYYPPRGDAKEGWDNIDIFGWMGYPMQIKVNFLCRDSILAAPLVLDLALLADLAQRKGQSGNQTWLSYYFKSPQADPGEGVVHALMAQERMLFTQLRILADADVSVDHPWDPAILPNTDSRELRSDR</sequence>
<keyword evidence="4" id="KW-1185">Reference proteome</keyword>
<evidence type="ECO:0000313" key="3">
    <source>
        <dbReference type="EMBL" id="AWV91170.1"/>
    </source>
</evidence>
<dbReference type="GO" id="GO:0006021">
    <property type="term" value="P:inositol biosynthetic process"/>
    <property type="evidence" value="ECO:0007669"/>
    <property type="project" value="InterPro"/>
</dbReference>
<dbReference type="InterPro" id="IPR013021">
    <property type="entry name" value="Myo-inos-1-P_Synthase_GAPDH"/>
</dbReference>
<dbReference type="GO" id="GO:0004512">
    <property type="term" value="F:inositol-3-phosphate synthase activity"/>
    <property type="evidence" value="ECO:0007669"/>
    <property type="project" value="InterPro"/>
</dbReference>
<dbReference type="InterPro" id="IPR002587">
    <property type="entry name" value="Myo-inos-1-P_Synthase"/>
</dbReference>
<dbReference type="EMBL" id="CP030032">
    <property type="protein sequence ID" value="AWV91170.1"/>
    <property type="molecule type" value="Genomic_DNA"/>
</dbReference>
<dbReference type="Gene3D" id="3.40.50.720">
    <property type="entry name" value="NAD(P)-binding Rossmann-like Domain"/>
    <property type="match status" value="1"/>
</dbReference>
<gene>
    <name evidence="3" type="ORF">DN745_18300</name>
</gene>
<dbReference type="PANTHER" id="PTHR11510">
    <property type="entry name" value="MYO-INOSITOL-1 PHOSPHATE SYNTHASE"/>
    <property type="match status" value="1"/>
</dbReference>
<dbReference type="GO" id="GO:0008654">
    <property type="term" value="P:phospholipid biosynthetic process"/>
    <property type="evidence" value="ECO:0007669"/>
    <property type="project" value="InterPro"/>
</dbReference>
<dbReference type="Pfam" id="PF01658">
    <property type="entry name" value="Inos-1-P_synth"/>
    <property type="match status" value="1"/>
</dbReference>
<dbReference type="Gene3D" id="3.30.360.10">
    <property type="entry name" value="Dihydrodipicolinate Reductase, domain 2"/>
    <property type="match status" value="1"/>
</dbReference>
<dbReference type="OrthoDB" id="729130at2"/>
<proteinExistence type="inferred from homology"/>
<name>A0A2Z4FQH0_9DELT</name>
<organism evidence="3 4">
    <name type="scientific">Bradymonas sediminis</name>
    <dbReference type="NCBI Taxonomy" id="1548548"/>
    <lineage>
        <taxon>Bacteria</taxon>
        <taxon>Deltaproteobacteria</taxon>
        <taxon>Bradymonadales</taxon>
        <taxon>Bradymonadaceae</taxon>
        <taxon>Bradymonas</taxon>
    </lineage>
</organism>
<reference evidence="3 4" key="1">
    <citation type="submission" date="2018-06" db="EMBL/GenBank/DDBJ databases">
        <title>Lujinxingia sediminis gen. nov. sp. nov., a new facultative anaerobic member of the class Deltaproteobacteria, and proposal of Lujinxingaceae fam. nov.</title>
        <authorList>
            <person name="Guo L.-Y."/>
            <person name="Li C.-M."/>
            <person name="Wang S."/>
            <person name="Du Z.-J."/>
        </authorList>
    </citation>
    <scope>NUCLEOTIDE SEQUENCE [LARGE SCALE GENOMIC DNA]</scope>
    <source>
        <strain evidence="3 4">FA350</strain>
    </source>
</reference>
<dbReference type="SUPFAM" id="SSF51735">
    <property type="entry name" value="NAD(P)-binding Rossmann-fold domains"/>
    <property type="match status" value="1"/>
</dbReference>
<evidence type="ECO:0000256" key="1">
    <source>
        <dbReference type="ARBA" id="ARBA00010813"/>
    </source>
</evidence>
<evidence type="ECO:0000259" key="2">
    <source>
        <dbReference type="Pfam" id="PF01658"/>
    </source>
</evidence>
<dbReference type="Pfam" id="PF07994">
    <property type="entry name" value="NAD_binding_5"/>
    <property type="match status" value="1"/>
</dbReference>
<evidence type="ECO:0000313" key="4">
    <source>
        <dbReference type="Proteomes" id="UP000249799"/>
    </source>
</evidence>
<comment type="similarity">
    <text evidence="1">Belongs to the myo-inositol 1-phosphate synthase family.</text>
</comment>
<dbReference type="KEGG" id="bsed:DN745_18300"/>